<protein>
    <submittedName>
        <fullName evidence="1">Uncharacterized protein</fullName>
    </submittedName>
</protein>
<dbReference type="EMBL" id="WUUL01000005">
    <property type="protein sequence ID" value="MXQ53770.1"/>
    <property type="molecule type" value="Genomic_DNA"/>
</dbReference>
<gene>
    <name evidence="1" type="ORF">GSM42_08540</name>
</gene>
<keyword evidence="2" id="KW-1185">Reference proteome</keyword>
<organism evidence="1 2">
    <name type="scientific">Shimazuella alba</name>
    <dbReference type="NCBI Taxonomy" id="2690964"/>
    <lineage>
        <taxon>Bacteria</taxon>
        <taxon>Bacillati</taxon>
        <taxon>Bacillota</taxon>
        <taxon>Bacilli</taxon>
        <taxon>Bacillales</taxon>
        <taxon>Thermoactinomycetaceae</taxon>
        <taxon>Shimazuella</taxon>
    </lineage>
</organism>
<dbReference type="Proteomes" id="UP000430692">
    <property type="component" value="Unassembled WGS sequence"/>
</dbReference>
<evidence type="ECO:0000313" key="1">
    <source>
        <dbReference type="EMBL" id="MXQ53770.1"/>
    </source>
</evidence>
<dbReference type="RefSeq" id="WP_160801132.1">
    <property type="nucleotide sequence ID" value="NZ_WUUL01000005.1"/>
</dbReference>
<dbReference type="AlphaFoldDB" id="A0A6I4VVA1"/>
<reference evidence="1 2" key="1">
    <citation type="submission" date="2019-12" db="EMBL/GenBank/DDBJ databases">
        <title>Whole-genome analyses of novel actinobacteria.</title>
        <authorList>
            <person name="Sahin N."/>
            <person name="Saygin H."/>
        </authorList>
    </citation>
    <scope>NUCLEOTIDE SEQUENCE [LARGE SCALE GENOMIC DNA]</scope>
    <source>
        <strain evidence="1 2">KC615</strain>
    </source>
</reference>
<proteinExistence type="predicted"/>
<accession>A0A6I4VVA1</accession>
<name>A0A6I4VVA1_9BACL</name>
<evidence type="ECO:0000313" key="2">
    <source>
        <dbReference type="Proteomes" id="UP000430692"/>
    </source>
</evidence>
<comment type="caution">
    <text evidence="1">The sequence shown here is derived from an EMBL/GenBank/DDBJ whole genome shotgun (WGS) entry which is preliminary data.</text>
</comment>
<sequence length="55" mass="6438">MNWIKINGGRGDWTKAKEGENYHGYSNKENEKPLETLLKMPKDKGKFFTPAPKKW</sequence>